<proteinExistence type="predicted"/>
<organism evidence="1 2">
    <name type="scientific">Kwoniella heveanensis BCC8398</name>
    <dbReference type="NCBI Taxonomy" id="1296120"/>
    <lineage>
        <taxon>Eukaryota</taxon>
        <taxon>Fungi</taxon>
        <taxon>Dikarya</taxon>
        <taxon>Basidiomycota</taxon>
        <taxon>Agaricomycotina</taxon>
        <taxon>Tremellomycetes</taxon>
        <taxon>Tremellales</taxon>
        <taxon>Cryptococcaceae</taxon>
        <taxon>Kwoniella</taxon>
    </lineage>
</organism>
<dbReference type="GO" id="GO:0043047">
    <property type="term" value="F:single-stranded telomeric DNA binding"/>
    <property type="evidence" value="ECO:0007669"/>
    <property type="project" value="InterPro"/>
</dbReference>
<dbReference type="EMBL" id="KI669510">
    <property type="protein sequence ID" value="OCF32215.1"/>
    <property type="molecule type" value="Genomic_DNA"/>
</dbReference>
<dbReference type="OrthoDB" id="3258172at2759"/>
<dbReference type="Pfam" id="PF12658">
    <property type="entry name" value="Ten1"/>
    <property type="match status" value="1"/>
</dbReference>
<accession>A0A1B9GMX5</accession>
<reference evidence="1 2" key="1">
    <citation type="submission" date="2013-07" db="EMBL/GenBank/DDBJ databases">
        <title>The Genome Sequence of Cryptococcus heveanensis BCC8398.</title>
        <authorList>
            <consortium name="The Broad Institute Genome Sequencing Platform"/>
            <person name="Cuomo C."/>
            <person name="Litvintseva A."/>
            <person name="Chen Y."/>
            <person name="Heitman J."/>
            <person name="Sun S."/>
            <person name="Springer D."/>
            <person name="Dromer F."/>
            <person name="Young S.K."/>
            <person name="Zeng Q."/>
            <person name="Gargeya S."/>
            <person name="Fitzgerald M."/>
            <person name="Abouelleil A."/>
            <person name="Alvarado L."/>
            <person name="Berlin A.M."/>
            <person name="Chapman S.B."/>
            <person name="Dewar J."/>
            <person name="Goldberg J."/>
            <person name="Griggs A."/>
            <person name="Gujja S."/>
            <person name="Hansen M."/>
            <person name="Howarth C."/>
            <person name="Imamovic A."/>
            <person name="Larimer J."/>
            <person name="McCowan C."/>
            <person name="Murphy C."/>
            <person name="Pearson M."/>
            <person name="Priest M."/>
            <person name="Roberts A."/>
            <person name="Saif S."/>
            <person name="Shea T."/>
            <person name="Sykes S."/>
            <person name="Wortman J."/>
            <person name="Nusbaum C."/>
            <person name="Birren B."/>
        </authorList>
    </citation>
    <scope>NUCLEOTIDE SEQUENCE [LARGE SCALE GENOMIC DNA]</scope>
    <source>
        <strain evidence="1 2">BCC8398</strain>
    </source>
</reference>
<dbReference type="InterPro" id="IPR024222">
    <property type="entry name" value="Ten1_fungal"/>
</dbReference>
<keyword evidence="2" id="KW-1185">Reference proteome</keyword>
<reference evidence="2" key="2">
    <citation type="submission" date="2013-12" db="EMBL/GenBank/DDBJ databases">
        <title>Evolution of pathogenesis and genome organization in the Tremellales.</title>
        <authorList>
            <person name="Cuomo C."/>
            <person name="Litvintseva A."/>
            <person name="Heitman J."/>
            <person name="Chen Y."/>
            <person name="Sun S."/>
            <person name="Springer D."/>
            <person name="Dromer F."/>
            <person name="Young S."/>
            <person name="Zeng Q."/>
            <person name="Chapman S."/>
            <person name="Gujja S."/>
            <person name="Saif S."/>
            <person name="Birren B."/>
        </authorList>
    </citation>
    <scope>NUCLEOTIDE SEQUENCE [LARGE SCALE GENOMIC DNA]</scope>
    <source>
        <strain evidence="2">BCC8398</strain>
    </source>
</reference>
<name>A0A1B9GMX5_9TREE</name>
<gene>
    <name evidence="1" type="ORF">I316_06129</name>
</gene>
<sequence length="199" mass="21210">MVIESPAFAPAPAPAPAPALVALPPPPPPSDLIASALFIPLHKISTEHRGRKLRFLGQILAFHTQTSLLLLTSYPAIPNSHTPSPTILVDISTPLLGETVRYDQTPLQRPPMLDSPATATATAAVGAERMYGNRENITLARGEWVCVVGWLEGDGERMVRKVKVSSSFVKPLPLILEAIHISNARPPPVSLSTSVSAPS</sequence>
<evidence type="ECO:0000313" key="1">
    <source>
        <dbReference type="EMBL" id="OCF32215.1"/>
    </source>
</evidence>
<protein>
    <submittedName>
        <fullName evidence="1">Uncharacterized protein</fullName>
    </submittedName>
</protein>
<dbReference type="AlphaFoldDB" id="A0A1B9GMX5"/>
<evidence type="ECO:0000313" key="2">
    <source>
        <dbReference type="Proteomes" id="UP000092666"/>
    </source>
</evidence>
<dbReference type="GO" id="GO:1990879">
    <property type="term" value="C:CST complex"/>
    <property type="evidence" value="ECO:0007669"/>
    <property type="project" value="InterPro"/>
</dbReference>
<dbReference type="GO" id="GO:0016233">
    <property type="term" value="P:telomere capping"/>
    <property type="evidence" value="ECO:0007669"/>
    <property type="project" value="InterPro"/>
</dbReference>
<dbReference type="Proteomes" id="UP000092666">
    <property type="component" value="Unassembled WGS sequence"/>
</dbReference>